<accession>A0A1M5AMW3</accession>
<dbReference type="RefSeq" id="WP_139249669.1">
    <property type="nucleotide sequence ID" value="NZ_FQUM01000004.1"/>
</dbReference>
<dbReference type="STRING" id="1484053.SAMN05444274_104400"/>
<sequence length="236" mass="26987">MKQLVVFVFVTFLGLANATAQFILHSDFYEVKQAVELLDFNRRHSGTNKASLAERDIKGSPFMNDEFIEGSIYTTSKTQFAGVPLRYNIYNDQIEFKVGENPAQALATPEIVEKIEFGDYLLEYAPFLSAKKIARGFFVVLEKGTVTLYARPRVAFEQAKKPEAYQDAVPARFLKRPDDYYIRVGKESAVLIANKKGLEDIFPEHKKEVSNFIKKHKVKVNKPETLKELVQFYNSL</sequence>
<dbReference type="Proteomes" id="UP000184164">
    <property type="component" value="Unassembled WGS sequence"/>
</dbReference>
<proteinExistence type="predicted"/>
<dbReference type="EMBL" id="FQUM01000004">
    <property type="protein sequence ID" value="SHF31608.1"/>
    <property type="molecule type" value="Genomic_DNA"/>
</dbReference>
<reference evidence="2 3" key="1">
    <citation type="submission" date="2016-11" db="EMBL/GenBank/DDBJ databases">
        <authorList>
            <person name="Jaros S."/>
            <person name="Januszkiewicz K."/>
            <person name="Wedrychowicz H."/>
        </authorList>
    </citation>
    <scope>NUCLEOTIDE SEQUENCE [LARGE SCALE GENOMIC DNA]</scope>
    <source>
        <strain evidence="2 3">DSM 26910</strain>
    </source>
</reference>
<evidence type="ECO:0000313" key="2">
    <source>
        <dbReference type="EMBL" id="SHF31608.1"/>
    </source>
</evidence>
<protein>
    <recommendedName>
        <fullName evidence="4">GLPGLI family protein</fullName>
    </recommendedName>
</protein>
<evidence type="ECO:0008006" key="4">
    <source>
        <dbReference type="Google" id="ProtNLM"/>
    </source>
</evidence>
<keyword evidence="1" id="KW-0732">Signal</keyword>
<feature type="signal peptide" evidence="1">
    <location>
        <begin position="1"/>
        <end position="18"/>
    </location>
</feature>
<name>A0A1M5AMW3_9BACT</name>
<keyword evidence="3" id="KW-1185">Reference proteome</keyword>
<dbReference type="AlphaFoldDB" id="A0A1M5AMW3"/>
<gene>
    <name evidence="2" type="ORF">SAMN05444274_104400</name>
</gene>
<feature type="chain" id="PRO_5012996793" description="GLPGLI family protein" evidence="1">
    <location>
        <begin position="19"/>
        <end position="236"/>
    </location>
</feature>
<evidence type="ECO:0000256" key="1">
    <source>
        <dbReference type="SAM" id="SignalP"/>
    </source>
</evidence>
<evidence type="ECO:0000313" key="3">
    <source>
        <dbReference type="Proteomes" id="UP000184164"/>
    </source>
</evidence>
<dbReference type="OrthoDB" id="1120882at2"/>
<organism evidence="2 3">
    <name type="scientific">Mariniphaga anaerophila</name>
    <dbReference type="NCBI Taxonomy" id="1484053"/>
    <lineage>
        <taxon>Bacteria</taxon>
        <taxon>Pseudomonadati</taxon>
        <taxon>Bacteroidota</taxon>
        <taxon>Bacteroidia</taxon>
        <taxon>Marinilabiliales</taxon>
        <taxon>Prolixibacteraceae</taxon>
        <taxon>Mariniphaga</taxon>
    </lineage>
</organism>